<dbReference type="Gramene" id="OE9A094994T1">
    <property type="protein sequence ID" value="OE9A094994C1"/>
    <property type="gene ID" value="OE9A094994"/>
</dbReference>
<keyword evidence="4" id="KW-0436">Ligase</keyword>
<feature type="compositionally biased region" description="Low complexity" evidence="2">
    <location>
        <begin position="329"/>
        <end position="340"/>
    </location>
</feature>
<dbReference type="SUPFAM" id="SSF54928">
    <property type="entry name" value="RNA-binding domain, RBD"/>
    <property type="match status" value="1"/>
</dbReference>
<dbReference type="InterPro" id="IPR035979">
    <property type="entry name" value="RBD_domain_sf"/>
</dbReference>
<dbReference type="PANTHER" id="PTHR37200">
    <property type="entry name" value="RNA-BINDING (RRM/RBD/RNP MOTIFS) FAMILY PROTEIN"/>
    <property type="match status" value="1"/>
</dbReference>
<dbReference type="GO" id="GO:0019843">
    <property type="term" value="F:rRNA binding"/>
    <property type="evidence" value="ECO:0007669"/>
    <property type="project" value="EnsemblPlants"/>
</dbReference>
<dbReference type="GO" id="GO:0032544">
    <property type="term" value="P:plastid translation"/>
    <property type="evidence" value="ECO:0007669"/>
    <property type="project" value="EnsemblPlants"/>
</dbReference>
<dbReference type="GO" id="GO:0009409">
    <property type="term" value="P:response to cold"/>
    <property type="evidence" value="ECO:0007669"/>
    <property type="project" value="EnsemblPlants"/>
</dbReference>
<evidence type="ECO:0000256" key="2">
    <source>
        <dbReference type="SAM" id="MobiDB-lite"/>
    </source>
</evidence>
<dbReference type="PROSITE" id="PS50102">
    <property type="entry name" value="RRM"/>
    <property type="match status" value="1"/>
</dbReference>
<evidence type="ECO:0000313" key="5">
    <source>
        <dbReference type="Proteomes" id="UP000594638"/>
    </source>
</evidence>
<dbReference type="AlphaFoldDB" id="A0A8S0P946"/>
<feature type="compositionally biased region" description="Basic residues" evidence="2">
    <location>
        <begin position="341"/>
        <end position="350"/>
    </location>
</feature>
<comment type="caution">
    <text evidence="4">The sequence shown here is derived from an EMBL/GenBank/DDBJ whole genome shotgun (WGS) entry which is preliminary data.</text>
</comment>
<keyword evidence="5" id="KW-1185">Reference proteome</keyword>
<feature type="domain" description="RRM" evidence="3">
    <location>
        <begin position="169"/>
        <end position="256"/>
    </location>
</feature>
<accession>A0A8S0P946</accession>
<name>A0A8S0P946_OLEEU</name>
<dbReference type="CDD" id="cd00590">
    <property type="entry name" value="RRM_SF"/>
    <property type="match status" value="1"/>
</dbReference>
<dbReference type="PANTHER" id="PTHR37200:SF1">
    <property type="entry name" value="RNA-BINDING (RRM_RBD_RNP MOTIFS) FAMILY PROTEIN"/>
    <property type="match status" value="1"/>
</dbReference>
<evidence type="ECO:0000256" key="1">
    <source>
        <dbReference type="PROSITE-ProRule" id="PRU00176"/>
    </source>
</evidence>
<dbReference type="Gene3D" id="3.30.70.330">
    <property type="match status" value="1"/>
</dbReference>
<sequence>MLSLGKFPLKSVCNTIPSQNFHFPIKTRFTFSPNFYSFGKMPTGFCLHALKTKKRGDFIGLKVDGPDEFANDFEDEFIDTGTDGDFEEDDEGDIPLKEMKKWLENKPRGFGEGKVYDTSIEDKLMEELEQSRKAQLANINRLKNNPQQFTSKKEQNQHEKVFTHVQDGVRVRVVNLPKKKNIHRDLQLAFKGVPGVLNIIPSVTGNKKTRDPICKGVAFIYFESKNEAQRFVQNFSGQSISFGKIQKQIKCNVMNSNLANLANKQSDDETDCAPGQAAISLDEASDSDIDVADNLLASSEESFSSDYDADERYISAQWEENTENLDNLSTSESGTSPSSSKKGRKFKVKDKKVASKGSKHKIPKINTLGSANRLKIREKSVLTDVFSKYGTKANMAVKEQS</sequence>
<dbReference type="Proteomes" id="UP000594638">
    <property type="component" value="Unassembled WGS sequence"/>
</dbReference>
<dbReference type="InterPro" id="IPR000504">
    <property type="entry name" value="RRM_dom"/>
</dbReference>
<dbReference type="GO" id="GO:0006364">
    <property type="term" value="P:rRNA processing"/>
    <property type="evidence" value="ECO:0007669"/>
    <property type="project" value="EnsemblPlants"/>
</dbReference>
<keyword evidence="1" id="KW-0694">RNA-binding</keyword>
<feature type="region of interest" description="Disordered" evidence="2">
    <location>
        <begin position="324"/>
        <end position="363"/>
    </location>
</feature>
<evidence type="ECO:0000313" key="4">
    <source>
        <dbReference type="EMBL" id="CAA2934822.1"/>
    </source>
</evidence>
<dbReference type="GO" id="GO:0016874">
    <property type="term" value="F:ligase activity"/>
    <property type="evidence" value="ECO:0007669"/>
    <property type="project" value="UniProtKB-KW"/>
</dbReference>
<dbReference type="EMBL" id="CACTIH010000019">
    <property type="protein sequence ID" value="CAA2934822.1"/>
    <property type="molecule type" value="Genomic_DNA"/>
</dbReference>
<protein>
    <submittedName>
        <fullName evidence="4">DNA ligase 1</fullName>
    </submittedName>
</protein>
<evidence type="ECO:0000259" key="3">
    <source>
        <dbReference type="PROSITE" id="PS50102"/>
    </source>
</evidence>
<dbReference type="InterPro" id="IPR012677">
    <property type="entry name" value="Nucleotide-bd_a/b_plait_sf"/>
</dbReference>
<dbReference type="GO" id="GO:0009507">
    <property type="term" value="C:chloroplast"/>
    <property type="evidence" value="ECO:0007669"/>
    <property type="project" value="EnsemblPlants"/>
</dbReference>
<organism evidence="4 5">
    <name type="scientific">Olea europaea subsp. europaea</name>
    <dbReference type="NCBI Taxonomy" id="158383"/>
    <lineage>
        <taxon>Eukaryota</taxon>
        <taxon>Viridiplantae</taxon>
        <taxon>Streptophyta</taxon>
        <taxon>Embryophyta</taxon>
        <taxon>Tracheophyta</taxon>
        <taxon>Spermatophyta</taxon>
        <taxon>Magnoliopsida</taxon>
        <taxon>eudicotyledons</taxon>
        <taxon>Gunneridae</taxon>
        <taxon>Pentapetalae</taxon>
        <taxon>asterids</taxon>
        <taxon>lamiids</taxon>
        <taxon>Lamiales</taxon>
        <taxon>Oleaceae</taxon>
        <taxon>Oleeae</taxon>
        <taxon>Olea</taxon>
    </lineage>
</organism>
<reference evidence="4 5" key="1">
    <citation type="submission" date="2019-12" db="EMBL/GenBank/DDBJ databases">
        <authorList>
            <person name="Alioto T."/>
            <person name="Alioto T."/>
            <person name="Gomez Garrido J."/>
        </authorList>
    </citation>
    <scope>NUCLEOTIDE SEQUENCE [LARGE SCALE GENOMIC DNA]</scope>
</reference>
<proteinExistence type="predicted"/>
<dbReference type="OrthoDB" id="1912879at2759"/>
<gene>
    <name evidence="4" type="ORF">OLEA9_A094994</name>
</gene>